<evidence type="ECO:0000313" key="1">
    <source>
        <dbReference type="EMBL" id="PEQ04123.1"/>
    </source>
</evidence>
<reference evidence="1 2" key="1">
    <citation type="submission" date="2017-09" db="EMBL/GenBank/DDBJ databases">
        <title>Large-scale bioinformatics analysis of Bacillus genomes uncovers conserved roles of natural products in bacterial physiology.</title>
        <authorList>
            <consortium name="Agbiome Team Llc"/>
            <person name="Bleich R.M."/>
            <person name="Grubbs K.J."/>
            <person name="Santa Maria K.C."/>
            <person name="Allen S.E."/>
            <person name="Farag S."/>
            <person name="Shank E.A."/>
            <person name="Bowers A."/>
        </authorList>
    </citation>
    <scope>NUCLEOTIDE SEQUENCE [LARGE SCALE GENOMIC DNA]</scope>
    <source>
        <strain evidence="1 2">AFS021349</strain>
    </source>
</reference>
<gene>
    <name evidence="1" type="ORF">CN585_17720</name>
</gene>
<dbReference type="AlphaFoldDB" id="A0A2A8HCM4"/>
<evidence type="ECO:0000313" key="2">
    <source>
        <dbReference type="Proteomes" id="UP000220841"/>
    </source>
</evidence>
<dbReference type="Proteomes" id="UP000220841">
    <property type="component" value="Unassembled WGS sequence"/>
</dbReference>
<dbReference type="EMBL" id="NUBY01000083">
    <property type="protein sequence ID" value="PEQ04123.1"/>
    <property type="molecule type" value="Genomic_DNA"/>
</dbReference>
<proteinExistence type="predicted"/>
<feature type="non-terminal residue" evidence="1">
    <location>
        <position position="1"/>
    </location>
</feature>
<organism evidence="1 2">
    <name type="scientific">Bacillus toyonensis</name>
    <dbReference type="NCBI Taxonomy" id="155322"/>
    <lineage>
        <taxon>Bacteria</taxon>
        <taxon>Bacillati</taxon>
        <taxon>Bacillota</taxon>
        <taxon>Bacilli</taxon>
        <taxon>Bacillales</taxon>
        <taxon>Bacillaceae</taxon>
        <taxon>Bacillus</taxon>
        <taxon>Bacillus cereus group</taxon>
    </lineage>
</organism>
<comment type="caution">
    <text evidence="1">The sequence shown here is derived from an EMBL/GenBank/DDBJ whole genome shotgun (WGS) entry which is preliminary data.</text>
</comment>
<protein>
    <submittedName>
        <fullName evidence="1">IS982 family transposase</fullName>
    </submittedName>
</protein>
<name>A0A2A8HCM4_9BACI</name>
<accession>A0A2A8HCM4</accession>
<sequence length="61" mass="7118">KIETVFLPLERLGIQNCRSRSILGFEGRRESIFLVHCLMIDKAGKRFRNTLKYSLGCFEIN</sequence>